<proteinExistence type="predicted"/>
<feature type="compositionally biased region" description="Polar residues" evidence="1">
    <location>
        <begin position="115"/>
        <end position="142"/>
    </location>
</feature>
<evidence type="ECO:0000313" key="3">
    <source>
        <dbReference type="Proteomes" id="UP001446871"/>
    </source>
</evidence>
<protein>
    <submittedName>
        <fullName evidence="2">Uncharacterized protein</fullName>
    </submittedName>
</protein>
<comment type="caution">
    <text evidence="2">The sequence shown here is derived from an EMBL/GenBank/DDBJ whole genome shotgun (WGS) entry which is preliminary data.</text>
</comment>
<evidence type="ECO:0000256" key="1">
    <source>
        <dbReference type="SAM" id="MobiDB-lite"/>
    </source>
</evidence>
<feature type="compositionally biased region" description="Polar residues" evidence="1">
    <location>
        <begin position="79"/>
        <end position="106"/>
    </location>
</feature>
<gene>
    <name evidence="2" type="ORF">PG996_005176</name>
</gene>
<dbReference type="EMBL" id="JAQQWM010000003">
    <property type="protein sequence ID" value="KAK8071828.1"/>
    <property type="molecule type" value="Genomic_DNA"/>
</dbReference>
<sequence>MSSNRPQTANTRPQSNRLAAGPRISQYLLPNTLVRGGGRHVPYSDESGSEYVPSLASAVSSQTSGSTDWEAVTVAAPSPSLSDTGSLGSRQIPSVAPSISSQSVDSAATPIPQARVSQGQATPRSSAGTESSSGRGVSSRPTAVTAPGPDRAPLSPRDANAVVPGPSQGAKAKRPSSEVHGIHTFRTVFNGLPINAVHDNDTIRDGTKRLPSNGEMVNFLEGYDKYEGEFQAEPRSRA</sequence>
<reference evidence="2 3" key="1">
    <citation type="submission" date="2023-01" db="EMBL/GenBank/DDBJ databases">
        <title>Analysis of 21 Apiospora genomes using comparative genomics revels a genus with tremendous synthesis potential of carbohydrate active enzymes and secondary metabolites.</title>
        <authorList>
            <person name="Sorensen T."/>
        </authorList>
    </citation>
    <scope>NUCLEOTIDE SEQUENCE [LARGE SCALE GENOMIC DNA]</scope>
    <source>
        <strain evidence="2 3">CBS 83171</strain>
    </source>
</reference>
<accession>A0ABR1VKT9</accession>
<evidence type="ECO:0000313" key="2">
    <source>
        <dbReference type="EMBL" id="KAK8071828.1"/>
    </source>
</evidence>
<feature type="compositionally biased region" description="Polar residues" evidence="1">
    <location>
        <begin position="1"/>
        <end position="17"/>
    </location>
</feature>
<name>A0ABR1VKT9_9PEZI</name>
<dbReference type="Proteomes" id="UP001446871">
    <property type="component" value="Unassembled WGS sequence"/>
</dbReference>
<organism evidence="2 3">
    <name type="scientific">Apiospora saccharicola</name>
    <dbReference type="NCBI Taxonomy" id="335842"/>
    <lineage>
        <taxon>Eukaryota</taxon>
        <taxon>Fungi</taxon>
        <taxon>Dikarya</taxon>
        <taxon>Ascomycota</taxon>
        <taxon>Pezizomycotina</taxon>
        <taxon>Sordariomycetes</taxon>
        <taxon>Xylariomycetidae</taxon>
        <taxon>Amphisphaeriales</taxon>
        <taxon>Apiosporaceae</taxon>
        <taxon>Apiospora</taxon>
    </lineage>
</organism>
<feature type="region of interest" description="Disordered" evidence="1">
    <location>
        <begin position="1"/>
        <end position="179"/>
    </location>
</feature>
<keyword evidence="3" id="KW-1185">Reference proteome</keyword>
<feature type="compositionally biased region" description="Polar residues" evidence="1">
    <location>
        <begin position="57"/>
        <end position="67"/>
    </location>
</feature>